<sequence>METQVEVEKEVASLMDSQVYLTQTDVRKHLQQLWVNDSEFLRKLIGALDVCSKDVDNPFDVFFIEVLPVIPTKFRPVSFMGEKKFESGQTTTLCRCVGLCWELRGILASMKADEETPEITEEVPGRKSKSEKLYAAWIALQVGVNAIVDSTLDVDMTVKSNNKIMPGVRQILEKKEGLFRKFMMGKRVDFACRSVISPDPYISTNQIGVPMVFALKLTYPQPVTPWNFQELKQAVLNGPLKHPGATQVIMEDGRRVLLKNDLAQRESIAKQLLAPPFDWNPASPGKIVLRHIKDNDVMLLNRQPSLHRPSIQAHRARILPKEKTLRLHYANCKAYNADFDGDEMNAHFPQNELARAEGYNLAATDYQYLVPKDGTPLAGLIQDHMISGVLLTMRGRFFHKDDYHLLVYSALTDKRGRVKLLPPSMLKPHVMWSGKQVLSTVLLNVLPENATPLNLTGKSKIDGKNWSQGKARDWLAGGTPLKGNEMTESEVVIMHGELLVGVLDKGHYGNTPYGLVHAVYEIYGGPAAGKLLTSLAKLFTIFLQFRGFTLGVEDILVKEKANKKRRKVMKAAALSGPSVVAKAFHLEGSPSEQELHDAVQAAHWSKDDELKDLDLSMKGNTDQLQNDIAKACIPHGLHKIFPHNNLQLMVQSGAKGSSVNCMQISCLLGQIELEGRRPPISFSGRSLPSFQPYDPSPKAGGFIATRFLTGIRPQEYYFHCMAGREGLVDTAVKTSRSGYLQRCIIKHLEGIQISYDLTVRDSDGSVLQFNYGGDSLDILKTPYLKSNQYSFLIENEKALMNKEERKAVFSQMDCSSAEKHWGKLRKWKKKSKSQDGRSTAFLKLCKESKVDSNGQCKNGRSQKTLALCQMWQDLSQDEKHKYAAYTGSGPDTVLSRFQPDRFIGSVSENFERLIQDYVKVNPMKVSTQGMSTSDFKRLMYLRHLKSVVPPGEAVGLLAAQSIGEPSTQMTLNTFHFAGRGEMNVTLGIPRLREILMVASDNIKTPNMECPVLPSAEHAAIGLKRKLNKVLLSQVLEFAETSEKLSISKDSLNKRLYKVRLHFLPARMYKQEYNLKADGILSYVETKFLKLIMNAIKLYIQKMKKKQLVSYGNLKEKKKKDGETAEEEDEDIVDDDLHDGDATADKVRKRQMEDQDYEGEEEDQREAGLEEEEKGEDLGLEESDTEDIDLSELTEDVNKFERNSVEETFKRDKKSKEVKMDPRRINAVLHRVEHLSSYSYDAKHFLWCEATYSYDIMEKRIDIASIVEMEARKAVVTEKPGISRCFVTDDKTIGREGLQVFKTEGVNMRELHRHDQILDLHKLYSNNIMAMAQVYGIEAACSVIMKEIRDVFSAYGITVDPRHLSLVADYMTFEGEYKAFNRFGLQSNASPIQKMTFETTMDFLKTATFQGVHDDMNSPSARLVFGNTIKEGTGSFDLLAKAN</sequence>
<comment type="subunit">
    <text evidence="3">Component of the RNA polymerase I (Pol I) complex consisting of at least 13 subunits.</text>
</comment>
<organism evidence="21">
    <name type="scientific">Capitella teleta</name>
    <name type="common">Polychaete worm</name>
    <dbReference type="NCBI Taxonomy" id="283909"/>
    <lineage>
        <taxon>Eukaryota</taxon>
        <taxon>Metazoa</taxon>
        <taxon>Spiralia</taxon>
        <taxon>Lophotrochozoa</taxon>
        <taxon>Annelida</taxon>
        <taxon>Polychaeta</taxon>
        <taxon>Sedentaria</taxon>
        <taxon>Scolecida</taxon>
        <taxon>Capitellidae</taxon>
        <taxon>Capitella</taxon>
    </lineage>
</organism>
<dbReference type="HOGENOM" id="CLU_000487_2_4_1"/>
<keyword evidence="10" id="KW-0862">Zinc</keyword>
<dbReference type="PANTHER" id="PTHR19376">
    <property type="entry name" value="DNA-DIRECTED RNA POLYMERASE"/>
    <property type="match status" value="1"/>
</dbReference>
<dbReference type="GO" id="GO:0005736">
    <property type="term" value="C:RNA polymerase I complex"/>
    <property type="evidence" value="ECO:0007669"/>
    <property type="project" value="UniProtKB-ARBA"/>
</dbReference>
<evidence type="ECO:0000256" key="15">
    <source>
        <dbReference type="ARBA" id="ARBA00053996"/>
    </source>
</evidence>
<dbReference type="InterPro" id="IPR042102">
    <property type="entry name" value="RNA_pol_Rpb1_3_sf"/>
</dbReference>
<evidence type="ECO:0000256" key="9">
    <source>
        <dbReference type="ARBA" id="ARBA00022723"/>
    </source>
</evidence>
<evidence type="ECO:0000256" key="18">
    <source>
        <dbReference type="ARBA" id="ARBA00078097"/>
    </source>
</evidence>
<evidence type="ECO:0000256" key="10">
    <source>
        <dbReference type="ARBA" id="ARBA00022833"/>
    </source>
</evidence>
<dbReference type="Pfam" id="PF05000">
    <property type="entry name" value="RNA_pol_Rpb1_4"/>
    <property type="match status" value="1"/>
</dbReference>
<keyword evidence="9" id="KW-0479">Metal-binding</keyword>
<feature type="compositionally biased region" description="Acidic residues" evidence="19">
    <location>
        <begin position="1123"/>
        <end position="1137"/>
    </location>
</feature>
<dbReference type="Pfam" id="PF04983">
    <property type="entry name" value="RNA_pol_Rpb1_3"/>
    <property type="match status" value="1"/>
</dbReference>
<keyword evidence="12" id="KW-0804">Transcription</keyword>
<dbReference type="OrthoDB" id="270392at2759"/>
<comment type="similarity">
    <text evidence="2">Belongs to the RNA polymerase beta' chain family.</text>
</comment>
<dbReference type="FunCoup" id="R7V0U1">
    <property type="interactions" value="1507"/>
</dbReference>
<reference evidence="21 23" key="2">
    <citation type="journal article" date="2013" name="Nature">
        <title>Insights into bilaterian evolution from three spiralian genomes.</title>
        <authorList>
            <person name="Simakov O."/>
            <person name="Marletaz F."/>
            <person name="Cho S.J."/>
            <person name="Edsinger-Gonzales E."/>
            <person name="Havlak P."/>
            <person name="Hellsten U."/>
            <person name="Kuo D.H."/>
            <person name="Larsson T."/>
            <person name="Lv J."/>
            <person name="Arendt D."/>
            <person name="Savage R."/>
            <person name="Osoegawa K."/>
            <person name="de Jong P."/>
            <person name="Grimwood J."/>
            <person name="Chapman J.A."/>
            <person name="Shapiro H."/>
            <person name="Aerts A."/>
            <person name="Otillar R.P."/>
            <person name="Terry A.Y."/>
            <person name="Boore J.L."/>
            <person name="Grigoriev I.V."/>
            <person name="Lindberg D.R."/>
            <person name="Seaver E.C."/>
            <person name="Weisblat D.A."/>
            <person name="Putnam N.H."/>
            <person name="Rokhsar D.S."/>
        </authorList>
    </citation>
    <scope>NUCLEOTIDE SEQUENCE</scope>
    <source>
        <strain evidence="21 23">I ESC-2004</strain>
    </source>
</reference>
<dbReference type="Pfam" id="PF00623">
    <property type="entry name" value="RNA_pol_Rpb1_2"/>
    <property type="match status" value="1"/>
</dbReference>
<dbReference type="EMBL" id="AMQN01005408">
    <property type="status" value="NOT_ANNOTATED_CDS"/>
    <property type="molecule type" value="Genomic_DNA"/>
</dbReference>
<dbReference type="GO" id="GO:0006351">
    <property type="term" value="P:DNA-templated transcription"/>
    <property type="evidence" value="ECO:0007669"/>
    <property type="project" value="InterPro"/>
</dbReference>
<dbReference type="Gene3D" id="3.30.1490.180">
    <property type="entry name" value="RNA polymerase ii"/>
    <property type="match status" value="1"/>
</dbReference>
<dbReference type="InterPro" id="IPR045867">
    <property type="entry name" value="DNA-dir_RpoC_beta_prime"/>
</dbReference>
<comment type="catalytic activity">
    <reaction evidence="14">
        <text>RNA(n) + a ribonucleoside 5'-triphosphate = RNA(n+1) + diphosphate</text>
        <dbReference type="Rhea" id="RHEA:21248"/>
        <dbReference type="Rhea" id="RHEA-COMP:14527"/>
        <dbReference type="Rhea" id="RHEA-COMP:17342"/>
        <dbReference type="ChEBI" id="CHEBI:33019"/>
        <dbReference type="ChEBI" id="CHEBI:61557"/>
        <dbReference type="ChEBI" id="CHEBI:140395"/>
        <dbReference type="EC" id="2.7.7.6"/>
    </reaction>
</comment>
<comment type="function">
    <text evidence="15">DNA-dependent RNA polymerase catalyzes the transcription of DNA into RNA using the four ribonucleoside triphosphates as substrates. Largest and catalytic core component of RNA polymerase I which synthesizes ribosomal RNA precursors. Forms the polymerase active center together with the second largest subunit. A single stranded DNA template strand of the promoter is positioned within the central active site cleft of Pol I. A bridging helix emanates from RPA1 and crosses the cleft near the catalytic site and is thought to promote translocation of Pol I by acting as a ratchet that moves the RNA-DNA hybrid through the active site by switching from straight to bent conformations at each step of nucleotide addition.</text>
</comment>
<dbReference type="Gene3D" id="1.10.132.30">
    <property type="match status" value="1"/>
</dbReference>
<evidence type="ECO:0000313" key="22">
    <source>
        <dbReference type="EnsemblMetazoa" id="CapteP154177"/>
    </source>
</evidence>
<dbReference type="InterPro" id="IPR007083">
    <property type="entry name" value="RNA_pol_Rpb1_4"/>
</dbReference>
<dbReference type="PANTHER" id="PTHR19376:SF11">
    <property type="entry name" value="DNA-DIRECTED RNA POLYMERASE I SUBUNIT RPA1"/>
    <property type="match status" value="1"/>
</dbReference>
<dbReference type="CDD" id="cd02735">
    <property type="entry name" value="RNAP_I_Rpa1_C"/>
    <property type="match status" value="1"/>
</dbReference>
<dbReference type="Gene3D" id="2.40.40.20">
    <property type="match status" value="1"/>
</dbReference>
<dbReference type="CDD" id="cd01435">
    <property type="entry name" value="RNAP_I_RPA1_N"/>
    <property type="match status" value="1"/>
</dbReference>
<dbReference type="InterPro" id="IPR007066">
    <property type="entry name" value="RNA_pol_Rpb1_3"/>
</dbReference>
<dbReference type="Gene3D" id="3.30.70.2850">
    <property type="match status" value="1"/>
</dbReference>
<evidence type="ECO:0000256" key="8">
    <source>
        <dbReference type="ARBA" id="ARBA00022695"/>
    </source>
</evidence>
<accession>R7V0U1</accession>
<evidence type="ECO:0000256" key="16">
    <source>
        <dbReference type="ARBA" id="ARBA00074245"/>
    </source>
</evidence>
<dbReference type="EnsemblMetazoa" id="CapteT154177">
    <property type="protein sequence ID" value="CapteP154177"/>
    <property type="gene ID" value="CapteG154177"/>
</dbReference>
<feature type="compositionally biased region" description="Basic and acidic residues" evidence="19">
    <location>
        <begin position="1138"/>
        <end position="1152"/>
    </location>
</feature>
<dbReference type="InterPro" id="IPR047107">
    <property type="entry name" value="DNA-dir_RNA_pol1_lsu_C"/>
</dbReference>
<dbReference type="GO" id="GO:0003899">
    <property type="term" value="F:DNA-directed RNA polymerase activity"/>
    <property type="evidence" value="ECO:0007669"/>
    <property type="project" value="UniProtKB-EC"/>
</dbReference>
<dbReference type="Gene3D" id="6.10.250.2940">
    <property type="match status" value="1"/>
</dbReference>
<evidence type="ECO:0000256" key="5">
    <source>
        <dbReference type="ARBA" id="ARBA00022478"/>
    </source>
</evidence>
<evidence type="ECO:0000256" key="3">
    <source>
        <dbReference type="ARBA" id="ARBA00011251"/>
    </source>
</evidence>
<evidence type="ECO:0000256" key="6">
    <source>
        <dbReference type="ARBA" id="ARBA00022553"/>
    </source>
</evidence>
<evidence type="ECO:0000256" key="11">
    <source>
        <dbReference type="ARBA" id="ARBA00022842"/>
    </source>
</evidence>
<dbReference type="InterPro" id="IPR038120">
    <property type="entry name" value="Rpb1_funnel_sf"/>
</dbReference>
<proteinExistence type="inferred from homology"/>
<evidence type="ECO:0000256" key="7">
    <source>
        <dbReference type="ARBA" id="ARBA00022679"/>
    </source>
</evidence>
<keyword evidence="7" id="KW-0808">Transferase</keyword>
<keyword evidence="11" id="KW-0460">Magnesium</keyword>
<evidence type="ECO:0000256" key="13">
    <source>
        <dbReference type="ARBA" id="ARBA00023242"/>
    </source>
</evidence>
<dbReference type="GO" id="GO:0046872">
    <property type="term" value="F:metal ion binding"/>
    <property type="evidence" value="ECO:0007669"/>
    <property type="project" value="UniProtKB-KW"/>
</dbReference>
<dbReference type="Gene3D" id="1.10.274.100">
    <property type="entry name" value="RNA polymerase Rpb1, domain 3"/>
    <property type="match status" value="1"/>
</dbReference>
<keyword evidence="5" id="KW-0240">DNA-directed RNA polymerase</keyword>
<dbReference type="InterPro" id="IPR007081">
    <property type="entry name" value="RNA_pol_Rpb1_5"/>
</dbReference>
<evidence type="ECO:0000313" key="23">
    <source>
        <dbReference type="Proteomes" id="UP000014760"/>
    </source>
</evidence>
<dbReference type="Pfam" id="PF04998">
    <property type="entry name" value="RNA_pol_Rpb1_5"/>
    <property type="match status" value="1"/>
</dbReference>
<evidence type="ECO:0000259" key="20">
    <source>
        <dbReference type="SMART" id="SM00663"/>
    </source>
</evidence>
<name>R7V0U1_CAPTE</name>
<evidence type="ECO:0000256" key="4">
    <source>
        <dbReference type="ARBA" id="ARBA00012418"/>
    </source>
</evidence>
<gene>
    <name evidence="21" type="ORF">CAPTEDRAFT_154177</name>
</gene>
<dbReference type="EMBL" id="KB295955">
    <property type="protein sequence ID" value="ELU12458.1"/>
    <property type="molecule type" value="Genomic_DNA"/>
</dbReference>
<dbReference type="FunFam" id="1.10.274.100:FF:000012">
    <property type="entry name" value="DNA-directed RNA polymerase subunit"/>
    <property type="match status" value="1"/>
</dbReference>
<feature type="region of interest" description="Disordered" evidence="19">
    <location>
        <begin position="1114"/>
        <end position="1184"/>
    </location>
</feature>
<dbReference type="Proteomes" id="UP000014760">
    <property type="component" value="Unassembled WGS sequence"/>
</dbReference>
<evidence type="ECO:0000256" key="12">
    <source>
        <dbReference type="ARBA" id="ARBA00023163"/>
    </source>
</evidence>
<dbReference type="FunFam" id="3.30.1490.180:FF:000003">
    <property type="entry name" value="DNA-directed RNA polymerase subunit"/>
    <property type="match status" value="1"/>
</dbReference>
<dbReference type="InterPro" id="IPR015699">
    <property type="entry name" value="DNA-dir_RNA_pol1_lsu_N"/>
</dbReference>
<comment type="subcellular location">
    <subcellularLocation>
        <location evidence="1">Nucleus</location>
        <location evidence="1">Nucleolus</location>
    </subcellularLocation>
</comment>
<reference evidence="23" key="1">
    <citation type="submission" date="2012-12" db="EMBL/GenBank/DDBJ databases">
        <authorList>
            <person name="Hellsten U."/>
            <person name="Grimwood J."/>
            <person name="Chapman J.A."/>
            <person name="Shapiro H."/>
            <person name="Aerts A."/>
            <person name="Otillar R.P."/>
            <person name="Terry A.Y."/>
            <person name="Boore J.L."/>
            <person name="Simakov O."/>
            <person name="Marletaz F."/>
            <person name="Cho S.-J."/>
            <person name="Edsinger-Gonzales E."/>
            <person name="Havlak P."/>
            <person name="Kuo D.-H."/>
            <person name="Larsson T."/>
            <person name="Lv J."/>
            <person name="Arendt D."/>
            <person name="Savage R."/>
            <person name="Osoegawa K."/>
            <person name="de Jong P."/>
            <person name="Lindberg D.R."/>
            <person name="Seaver E.C."/>
            <person name="Weisblat D.A."/>
            <person name="Putnam N.H."/>
            <person name="Grigoriev I.V."/>
            <person name="Rokhsar D.S."/>
        </authorList>
    </citation>
    <scope>NUCLEOTIDE SEQUENCE</scope>
    <source>
        <strain evidence="23">I ESC-2004</strain>
    </source>
</reference>
<dbReference type="FunFam" id="2.40.40.20:FF:000019">
    <property type="entry name" value="DNA-directed RNA polymerase II subunit RPB1"/>
    <property type="match status" value="1"/>
</dbReference>
<dbReference type="InterPro" id="IPR000722">
    <property type="entry name" value="RNA_pol_asu"/>
</dbReference>
<keyword evidence="8" id="KW-0548">Nucleotidyltransferase</keyword>
<dbReference type="Gene3D" id="1.10.357.120">
    <property type="match status" value="1"/>
</dbReference>
<keyword evidence="6" id="KW-0597">Phosphoprotein</keyword>
<evidence type="ECO:0000256" key="17">
    <source>
        <dbReference type="ARBA" id="ARBA00074527"/>
    </source>
</evidence>
<feature type="domain" description="RNA polymerase N-terminal" evidence="20">
    <location>
        <begin position="60"/>
        <end position="392"/>
    </location>
</feature>
<evidence type="ECO:0000256" key="2">
    <source>
        <dbReference type="ARBA" id="ARBA00006460"/>
    </source>
</evidence>
<dbReference type="InterPro" id="IPR006592">
    <property type="entry name" value="RNA_pol_N"/>
</dbReference>
<dbReference type="SMART" id="SM00663">
    <property type="entry name" value="RPOLA_N"/>
    <property type="match status" value="1"/>
</dbReference>
<evidence type="ECO:0000313" key="21">
    <source>
        <dbReference type="EMBL" id="ELU12458.1"/>
    </source>
</evidence>
<dbReference type="SUPFAM" id="SSF64484">
    <property type="entry name" value="beta and beta-prime subunits of DNA dependent RNA-polymerase"/>
    <property type="match status" value="1"/>
</dbReference>
<reference evidence="22" key="3">
    <citation type="submission" date="2015-06" db="UniProtKB">
        <authorList>
            <consortium name="EnsemblMetazoa"/>
        </authorList>
    </citation>
    <scope>IDENTIFICATION</scope>
</reference>
<dbReference type="STRING" id="283909.R7V0U1"/>
<dbReference type="OMA" id="NREDYQQ"/>
<protein>
    <recommendedName>
        <fullName evidence="16">DNA-directed RNA polymerase I subunit RPA1</fullName>
        <ecNumber evidence="4">2.7.7.6</ecNumber>
    </recommendedName>
    <alternativeName>
        <fullName evidence="18">DNA-directed RNA polymerase I largest subunit</fullName>
    </alternativeName>
    <alternativeName>
        <fullName evidence="17">DNA-directed RNA polymerase I subunit rpa1</fullName>
    </alternativeName>
</protein>
<dbReference type="EC" id="2.7.7.6" evidence="4"/>
<keyword evidence="23" id="KW-1185">Reference proteome</keyword>
<evidence type="ECO:0000256" key="14">
    <source>
        <dbReference type="ARBA" id="ARBA00048552"/>
    </source>
</evidence>
<keyword evidence="13" id="KW-0539">Nucleus</keyword>
<evidence type="ECO:0000256" key="1">
    <source>
        <dbReference type="ARBA" id="ARBA00004604"/>
    </source>
</evidence>
<dbReference type="GO" id="GO:0003677">
    <property type="term" value="F:DNA binding"/>
    <property type="evidence" value="ECO:0007669"/>
    <property type="project" value="InterPro"/>
</dbReference>
<feature type="compositionally biased region" description="Acidic residues" evidence="19">
    <location>
        <begin position="1153"/>
        <end position="1184"/>
    </location>
</feature>
<evidence type="ECO:0000256" key="19">
    <source>
        <dbReference type="SAM" id="MobiDB-lite"/>
    </source>
</evidence>